<feature type="chain" id="PRO_5012623447" evidence="2">
    <location>
        <begin position="35"/>
        <end position="118"/>
    </location>
</feature>
<keyword evidence="1" id="KW-0812">Transmembrane</keyword>
<dbReference type="Pfam" id="PF04956">
    <property type="entry name" value="TrbC"/>
    <property type="match status" value="1"/>
</dbReference>
<dbReference type="OrthoDB" id="9814329at2"/>
<evidence type="ECO:0000313" key="3">
    <source>
        <dbReference type="EMBL" id="ASK79827.1"/>
    </source>
</evidence>
<protein>
    <submittedName>
        <fullName evidence="3">Conjugal transfer protein TrbC</fullName>
    </submittedName>
</protein>
<dbReference type="PROSITE" id="PS51257">
    <property type="entry name" value="PROKAR_LIPOPROTEIN"/>
    <property type="match status" value="1"/>
</dbReference>
<keyword evidence="1" id="KW-1133">Transmembrane helix</keyword>
<keyword evidence="1" id="KW-0472">Membrane</keyword>
<evidence type="ECO:0000313" key="4">
    <source>
        <dbReference type="Proteomes" id="UP000242175"/>
    </source>
</evidence>
<evidence type="ECO:0000256" key="1">
    <source>
        <dbReference type="SAM" id="Phobius"/>
    </source>
</evidence>
<dbReference type="Proteomes" id="UP000242175">
    <property type="component" value="Chromosome small"/>
</dbReference>
<dbReference type="EMBL" id="CP022356">
    <property type="protein sequence ID" value="ASK79827.1"/>
    <property type="molecule type" value="Genomic_DNA"/>
</dbReference>
<feature type="signal peptide" evidence="2">
    <location>
        <begin position="1"/>
        <end position="34"/>
    </location>
</feature>
<organism evidence="3 4">
    <name type="scientific">Paraphotobacterium marinum</name>
    <dbReference type="NCBI Taxonomy" id="1755811"/>
    <lineage>
        <taxon>Bacteria</taxon>
        <taxon>Pseudomonadati</taxon>
        <taxon>Pseudomonadota</taxon>
        <taxon>Gammaproteobacteria</taxon>
        <taxon>Vibrionales</taxon>
        <taxon>Vibrionaceae</taxon>
        <taxon>Paraphotobacterium</taxon>
    </lineage>
</organism>
<reference evidence="3 4" key="1">
    <citation type="journal article" date="2016" name="Int. J. Syst. Evol. Microbiol.">
        <title>Paraphotobacterium marinum gen. nov., sp. nov., a member of the family Vibrionaceae, isolated from surface seawater.</title>
        <authorList>
            <person name="Huang Z."/>
            <person name="Dong C."/>
            <person name="Shao Z."/>
        </authorList>
    </citation>
    <scope>NUCLEOTIDE SEQUENCE [LARGE SCALE GENOMIC DNA]</scope>
    <source>
        <strain evidence="3 4">NSCS20N07D</strain>
    </source>
</reference>
<dbReference type="InterPro" id="IPR007039">
    <property type="entry name" value="TrbC/VirB2"/>
</dbReference>
<name>A0A220VHI9_9GAMM</name>
<dbReference type="RefSeq" id="WP_089074735.1">
    <property type="nucleotide sequence ID" value="NZ_CBCSAM010000003.1"/>
</dbReference>
<evidence type="ECO:0000256" key="2">
    <source>
        <dbReference type="SAM" id="SignalP"/>
    </source>
</evidence>
<gene>
    <name evidence="3" type="ORF">CF386_12370</name>
</gene>
<accession>A0A220VHI9</accession>
<keyword evidence="4" id="KW-1185">Reference proteome</keyword>
<feature type="transmembrane region" description="Helical" evidence="1">
    <location>
        <begin position="91"/>
        <end position="110"/>
    </location>
</feature>
<feature type="transmembrane region" description="Helical" evidence="1">
    <location>
        <begin position="58"/>
        <end position="79"/>
    </location>
</feature>
<dbReference type="KEGG" id="pmai:CF386_12370"/>
<dbReference type="AlphaFoldDB" id="A0A220VHI9"/>
<proteinExistence type="predicted"/>
<sequence>MKKLKFIKNIFTYGQNKILSFSILFFLGCNQAFAMGMDQGGDMPWEGPLQKIMDSLTGPVARILAVLVIVMAGFGIAFGESGSGVRRLLQIVMGLAIVFGAASIVASLFGGDSSGIAI</sequence>
<keyword evidence="2" id="KW-0732">Signal</keyword>